<evidence type="ECO:0008006" key="6">
    <source>
        <dbReference type="Google" id="ProtNLM"/>
    </source>
</evidence>
<dbReference type="EMBL" id="CAESAQ020000088">
    <property type="protein sequence ID" value="CAB5505199.1"/>
    <property type="molecule type" value="Genomic_DNA"/>
</dbReference>
<dbReference type="EMBL" id="CP024634">
    <property type="protein sequence ID" value="AYQ56959.1"/>
    <property type="molecule type" value="Genomic_DNA"/>
</dbReference>
<dbReference type="Pfam" id="PF11220">
    <property type="entry name" value="DUF3015"/>
    <property type="match status" value="1"/>
</dbReference>
<reference evidence="3 5" key="2">
    <citation type="submission" date="2020-05" db="EMBL/GenBank/DDBJ databases">
        <authorList>
            <person name="Petersen J."/>
            <person name="Sayavedra L."/>
        </authorList>
    </citation>
    <scope>NUCLEOTIDE SEQUENCE [LARGE SCALE GENOMIC DNA]</scope>
    <source>
        <strain evidence="3">B thermophilus SOXS</strain>
    </source>
</reference>
<dbReference type="KEGG" id="bthg:MS2017_1262"/>
<evidence type="ECO:0000313" key="2">
    <source>
        <dbReference type="EMBL" id="AYQ56959.1"/>
    </source>
</evidence>
<proteinExistence type="predicted"/>
<keyword evidence="1" id="KW-0732">Signal</keyword>
<dbReference type="RefSeq" id="WP_122951638.1">
    <property type="nucleotide sequence ID" value="NZ_CAESAQ020000088.1"/>
</dbReference>
<feature type="chain" id="PRO_5044593477" description="DUF3015 domain-containing protein" evidence="1">
    <location>
        <begin position="21"/>
        <end position="147"/>
    </location>
</feature>
<organism evidence="2 4">
    <name type="scientific">Bathymodiolus thermophilus thioautotrophic gill symbiont</name>
    <dbReference type="NCBI Taxonomy" id="2360"/>
    <lineage>
        <taxon>Bacteria</taxon>
        <taxon>Pseudomonadati</taxon>
        <taxon>Pseudomonadota</taxon>
        <taxon>Gammaproteobacteria</taxon>
        <taxon>sulfur-oxidizing symbionts</taxon>
    </lineage>
</organism>
<name>A0A3G3IMJ2_9GAMM</name>
<evidence type="ECO:0000313" key="4">
    <source>
        <dbReference type="Proteomes" id="UP000278334"/>
    </source>
</evidence>
<dbReference type="Proteomes" id="UP000643672">
    <property type="component" value="Unassembled WGS sequence"/>
</dbReference>
<dbReference type="Proteomes" id="UP000278334">
    <property type="component" value="Chromosome"/>
</dbReference>
<sequence length="147" mass="15526" precursor="true">MKKIVIGTLLSAVLVSTVFAASSERNLEQVYKECGIGGMLFANSSPIGAITSNVTWDWGSTALSSNASSADTCTSTKVKAAEFIHKSYDAIITNVANGNGDYLKSLSNLSGKDVKELRGTVHSLMSASDYSNQTAIQKSSNLYSAIM</sequence>
<evidence type="ECO:0000256" key="1">
    <source>
        <dbReference type="SAM" id="SignalP"/>
    </source>
</evidence>
<accession>A0A3G3IMJ2</accession>
<evidence type="ECO:0000313" key="3">
    <source>
        <dbReference type="EMBL" id="CAB5505199.1"/>
    </source>
</evidence>
<keyword evidence="5" id="KW-1185">Reference proteome</keyword>
<gene>
    <name evidence="2" type="ORF">MS2017_1262</name>
    <name evidence="3" type="ORF">THERMOS_2084</name>
</gene>
<protein>
    <recommendedName>
        <fullName evidence="6">DUF3015 domain-containing protein</fullName>
    </recommendedName>
</protein>
<dbReference type="InterPro" id="IPR021383">
    <property type="entry name" value="DUF3015"/>
</dbReference>
<evidence type="ECO:0000313" key="5">
    <source>
        <dbReference type="Proteomes" id="UP000643672"/>
    </source>
</evidence>
<feature type="signal peptide" evidence="1">
    <location>
        <begin position="1"/>
        <end position="20"/>
    </location>
</feature>
<reference evidence="2 4" key="1">
    <citation type="submission" date="2017-11" db="EMBL/GenBank/DDBJ databases">
        <title>Genome sequence of the bacterial symbiont EPR9N from a vent mussel Bathymodiolus thermophilus.</title>
        <authorList>
            <person name="Won Y.-J."/>
        </authorList>
    </citation>
    <scope>NUCLEOTIDE SEQUENCE [LARGE SCALE GENOMIC DNA]</scope>
    <source>
        <strain evidence="2 4">EPR9N</strain>
    </source>
</reference>
<dbReference type="AlphaFoldDB" id="A0A3G3IMJ2"/>